<reference evidence="2" key="1">
    <citation type="submission" date="2020-09" db="EMBL/GenBank/DDBJ databases">
        <authorList>
            <person name="Kikuchi T."/>
        </authorList>
    </citation>
    <scope>NUCLEOTIDE SEQUENCE</scope>
    <source>
        <strain evidence="2">SH1</strain>
    </source>
</reference>
<evidence type="ECO:0000313" key="3">
    <source>
        <dbReference type="Proteomes" id="UP000614601"/>
    </source>
</evidence>
<organism evidence="2 3">
    <name type="scientific">Bursaphelenchus okinawaensis</name>
    <dbReference type="NCBI Taxonomy" id="465554"/>
    <lineage>
        <taxon>Eukaryota</taxon>
        <taxon>Metazoa</taxon>
        <taxon>Ecdysozoa</taxon>
        <taxon>Nematoda</taxon>
        <taxon>Chromadorea</taxon>
        <taxon>Rhabditida</taxon>
        <taxon>Tylenchina</taxon>
        <taxon>Tylenchomorpha</taxon>
        <taxon>Aphelenchoidea</taxon>
        <taxon>Aphelenchoididae</taxon>
        <taxon>Bursaphelenchus</taxon>
    </lineage>
</organism>
<feature type="region of interest" description="Disordered" evidence="1">
    <location>
        <begin position="657"/>
        <end position="687"/>
    </location>
</feature>
<sequence>MEPCSSSHSTESDVQAENRLHNVQNMTDYEMFYFREIYLINPGKFRKPMKRSSLASSWRHLTDQEFDTHLDHEIFEITQQYVPIPTPFKFDTDYDLPVHGEFGIVIGGGWPADLYMGHCRIFGFKTFTECMCKLKNVNQFTRCYIFIQRYLYDRRVAPHGHYYEYCENEERLTKPFYELELRRFNEVLADLDLKRSDGSHIVVVQFPLELDDRQQTFNMNNVRHVCAKYKDVAHMFEFVNGEKGEIYNEEEVNRRLKKAISRVVTTPNEVLKEMSQALRTIVQEFGTKQEFEDRLRDLNAEKKHFLIPKMMSVRPPGFGPEVHRQQGPGEKVNSWLNRQNQQISRLNGPLPGLVGQVGGSIGQGVQVKSENGFNNRSSGQELVDRTLIQSPRDQIVHPTTDPGPMFTLGLKSMVQRVFSAPSQQNSHHDVNFGNNGQHDTFFGKSGQHDQFSRSISRNGHTADHNDRINAPPLPNAPYRKSLGQFAHHDTISGKTGHNDAIFGKISHQASLPGLIDTSSGSNGHNDRIFGNNSHHDMNCGKSGHNDTSFGTNGSNGQLNTTHAPAPLLRPNSRNQDNLGNFFPIANGHVPRLPPPYDPYQQQHASPYFRPGGRHEIRAALPRYEPPRNNIRQPVLLYPPPQVPLLFPIRFAPPPPPLYPSQFVGRGRPRNRKPNRGMKGQKPRGPYF</sequence>
<evidence type="ECO:0000256" key="1">
    <source>
        <dbReference type="SAM" id="MobiDB-lite"/>
    </source>
</evidence>
<feature type="compositionally biased region" description="Basic residues" evidence="1">
    <location>
        <begin position="666"/>
        <end position="681"/>
    </location>
</feature>
<comment type="caution">
    <text evidence="2">The sequence shown here is derived from an EMBL/GenBank/DDBJ whole genome shotgun (WGS) entry which is preliminary data.</text>
</comment>
<accession>A0A811KQ76</accession>
<dbReference type="Proteomes" id="UP000783686">
    <property type="component" value="Unassembled WGS sequence"/>
</dbReference>
<feature type="region of interest" description="Disordered" evidence="1">
    <location>
        <begin position="446"/>
        <end position="475"/>
    </location>
</feature>
<gene>
    <name evidence="2" type="ORF">BOKJ2_LOCUS7548</name>
</gene>
<proteinExistence type="predicted"/>
<protein>
    <submittedName>
        <fullName evidence="2">Uncharacterized protein</fullName>
    </submittedName>
</protein>
<dbReference type="OrthoDB" id="10604424at2759"/>
<dbReference type="EMBL" id="CAJFCW020000004">
    <property type="protein sequence ID" value="CAG9110081.1"/>
    <property type="molecule type" value="Genomic_DNA"/>
</dbReference>
<dbReference type="EMBL" id="CAJFDH010000004">
    <property type="protein sequence ID" value="CAD5218338.1"/>
    <property type="molecule type" value="Genomic_DNA"/>
</dbReference>
<dbReference type="AlphaFoldDB" id="A0A811KQ76"/>
<evidence type="ECO:0000313" key="2">
    <source>
        <dbReference type="EMBL" id="CAD5218338.1"/>
    </source>
</evidence>
<keyword evidence="3" id="KW-1185">Reference proteome</keyword>
<name>A0A811KQ76_9BILA</name>
<dbReference type="Proteomes" id="UP000614601">
    <property type="component" value="Unassembled WGS sequence"/>
</dbReference>